<sequence>MTADVGIGEFARLSHLSVKTLRYYHDIGLLTPAAIDDVSGYRRYATTQVDSAQLIRRLRDLDMPLPEVREVLGAADIEKRNAILRAHLDRMEAELVRTQEVVASLRSLLGPGVAALSVEYRTFDHVQVLAFRDHVARPAVGQWCGEVFPRLYEAAGPTVVGPGGATYSMEFFEEDAGEVVAYVPVAGLPRVPQDLELIELPRGRFAVAAHTGPFESIDRTYGALGSYVAEHDVAEQDPIREIYLVGPNHTADPDSFRTEVCWPIRP</sequence>
<gene>
    <name evidence="4" type="ORF">FGL95_25625</name>
</gene>
<dbReference type="InterPro" id="IPR029442">
    <property type="entry name" value="GyrI-like"/>
</dbReference>
<dbReference type="Gene3D" id="3.20.80.10">
    <property type="entry name" value="Regulatory factor, effector binding domain"/>
    <property type="match status" value="1"/>
</dbReference>
<reference evidence="4 5" key="1">
    <citation type="submission" date="2019-05" db="EMBL/GenBank/DDBJ databases">
        <authorList>
            <person name="Lee S.D."/>
        </authorList>
    </citation>
    <scope>NUCLEOTIDE SEQUENCE [LARGE SCALE GENOMIC DNA]</scope>
    <source>
        <strain evidence="4 5">YC2-7</strain>
    </source>
</reference>
<evidence type="ECO:0000256" key="2">
    <source>
        <dbReference type="SAM" id="Coils"/>
    </source>
</evidence>
<dbReference type="GO" id="GO:0003700">
    <property type="term" value="F:DNA-binding transcription factor activity"/>
    <property type="evidence" value="ECO:0007669"/>
    <property type="project" value="InterPro"/>
</dbReference>
<evidence type="ECO:0000313" key="5">
    <source>
        <dbReference type="Proteomes" id="UP000535543"/>
    </source>
</evidence>
<evidence type="ECO:0000256" key="1">
    <source>
        <dbReference type="ARBA" id="ARBA00023125"/>
    </source>
</evidence>
<dbReference type="SMART" id="SM00422">
    <property type="entry name" value="HTH_MERR"/>
    <property type="match status" value="1"/>
</dbReference>
<reference evidence="4 5" key="2">
    <citation type="submission" date="2020-06" db="EMBL/GenBank/DDBJ databases">
        <title>Antribacter stalactiti gen. nov., sp. nov., a new member of the family Nacardiaceae isolated from a cave.</title>
        <authorList>
            <person name="Kim I.S."/>
        </authorList>
    </citation>
    <scope>NUCLEOTIDE SEQUENCE [LARGE SCALE GENOMIC DNA]</scope>
    <source>
        <strain evidence="4 5">YC2-7</strain>
    </source>
</reference>
<comment type="caution">
    <text evidence="4">The sequence shown here is derived from an EMBL/GenBank/DDBJ whole genome shotgun (WGS) entry which is preliminary data.</text>
</comment>
<dbReference type="InterPro" id="IPR000551">
    <property type="entry name" value="MerR-type_HTH_dom"/>
</dbReference>
<dbReference type="GO" id="GO:0003677">
    <property type="term" value="F:DNA binding"/>
    <property type="evidence" value="ECO:0007669"/>
    <property type="project" value="UniProtKB-KW"/>
</dbReference>
<dbReference type="SMART" id="SM00871">
    <property type="entry name" value="AraC_E_bind"/>
    <property type="match status" value="1"/>
</dbReference>
<evidence type="ECO:0000313" key="4">
    <source>
        <dbReference type="EMBL" id="NMN98426.1"/>
    </source>
</evidence>
<name>A0A848KKP1_9NOCA</name>
<dbReference type="EMBL" id="VCQU01000011">
    <property type="protein sequence ID" value="NMN98426.1"/>
    <property type="molecule type" value="Genomic_DNA"/>
</dbReference>
<evidence type="ECO:0000259" key="3">
    <source>
        <dbReference type="PROSITE" id="PS50937"/>
    </source>
</evidence>
<dbReference type="Proteomes" id="UP000535543">
    <property type="component" value="Unassembled WGS sequence"/>
</dbReference>
<keyword evidence="1" id="KW-0238">DNA-binding</keyword>
<organism evidence="4 5">
    <name type="scientific">Antrihabitans stalactiti</name>
    <dbReference type="NCBI Taxonomy" id="2584121"/>
    <lineage>
        <taxon>Bacteria</taxon>
        <taxon>Bacillati</taxon>
        <taxon>Actinomycetota</taxon>
        <taxon>Actinomycetes</taxon>
        <taxon>Mycobacteriales</taxon>
        <taxon>Nocardiaceae</taxon>
        <taxon>Antrihabitans</taxon>
    </lineage>
</organism>
<dbReference type="Pfam" id="PF13411">
    <property type="entry name" value="MerR_1"/>
    <property type="match status" value="1"/>
</dbReference>
<dbReference type="Pfam" id="PF06445">
    <property type="entry name" value="GyrI-like"/>
    <property type="match status" value="1"/>
</dbReference>
<dbReference type="Gene3D" id="1.10.1660.10">
    <property type="match status" value="1"/>
</dbReference>
<feature type="domain" description="HTH merR-type" evidence="3">
    <location>
        <begin position="1"/>
        <end position="74"/>
    </location>
</feature>
<accession>A0A848KKP1</accession>
<proteinExistence type="predicted"/>
<dbReference type="AlphaFoldDB" id="A0A848KKP1"/>
<dbReference type="SUPFAM" id="SSF55136">
    <property type="entry name" value="Probable bacterial effector-binding domain"/>
    <property type="match status" value="1"/>
</dbReference>
<dbReference type="PROSITE" id="PS50937">
    <property type="entry name" value="HTH_MERR_2"/>
    <property type="match status" value="1"/>
</dbReference>
<dbReference type="PANTHER" id="PTHR30204">
    <property type="entry name" value="REDOX-CYCLING DRUG-SENSING TRANSCRIPTIONAL ACTIVATOR SOXR"/>
    <property type="match status" value="1"/>
</dbReference>
<dbReference type="CDD" id="cd01107">
    <property type="entry name" value="HTH_BmrR"/>
    <property type="match status" value="1"/>
</dbReference>
<dbReference type="InterPro" id="IPR009061">
    <property type="entry name" value="DNA-bd_dom_put_sf"/>
</dbReference>
<protein>
    <submittedName>
        <fullName evidence="4">MerR family transcriptional regulator</fullName>
    </submittedName>
</protein>
<dbReference type="InterPro" id="IPR010499">
    <property type="entry name" value="AraC_E-bd"/>
</dbReference>
<dbReference type="InterPro" id="IPR011256">
    <property type="entry name" value="Reg_factor_effector_dom_sf"/>
</dbReference>
<dbReference type="RefSeq" id="WP_169592750.1">
    <property type="nucleotide sequence ID" value="NZ_VCQU01000011.1"/>
</dbReference>
<dbReference type="InterPro" id="IPR047057">
    <property type="entry name" value="MerR_fam"/>
</dbReference>
<keyword evidence="2" id="KW-0175">Coiled coil</keyword>
<dbReference type="PANTHER" id="PTHR30204:SF97">
    <property type="entry name" value="MERR FAMILY REGULATORY PROTEIN"/>
    <property type="match status" value="1"/>
</dbReference>
<keyword evidence="5" id="KW-1185">Reference proteome</keyword>
<feature type="coiled-coil region" evidence="2">
    <location>
        <begin position="74"/>
        <end position="108"/>
    </location>
</feature>
<dbReference type="SUPFAM" id="SSF46955">
    <property type="entry name" value="Putative DNA-binding domain"/>
    <property type="match status" value="1"/>
</dbReference>